<dbReference type="PIRSF" id="PIRSF010631">
    <property type="entry name" value="A-rhamnsds"/>
    <property type="match status" value="1"/>
</dbReference>
<reference evidence="9" key="1">
    <citation type="submission" date="2021-01" db="EMBL/GenBank/DDBJ databases">
        <title>Whole genome shotgun sequence of Virgisporangium aliadipatigenens NBRC 105644.</title>
        <authorList>
            <person name="Komaki H."/>
            <person name="Tamura T."/>
        </authorList>
    </citation>
    <scope>NUCLEOTIDE SEQUENCE</scope>
    <source>
        <strain evidence="9">NBRC 105644</strain>
    </source>
</reference>
<feature type="domain" description="Alpha-L-rhamnosidase concanavalin-like" evidence="5">
    <location>
        <begin position="679"/>
        <end position="777"/>
    </location>
</feature>
<comment type="catalytic activity">
    <reaction evidence="1">
        <text>Hydrolysis of terminal non-reducing alpha-L-rhamnose residues in alpha-L-rhamnosides.</text>
        <dbReference type="EC" id="3.2.1.40"/>
    </reaction>
</comment>
<dbReference type="Gene3D" id="1.50.10.10">
    <property type="match status" value="1"/>
</dbReference>
<dbReference type="Gene3D" id="2.60.40.10">
    <property type="entry name" value="Immunoglobulins"/>
    <property type="match status" value="1"/>
</dbReference>
<dbReference type="AlphaFoldDB" id="A0A8J4DUF1"/>
<dbReference type="EMBL" id="BOPF01000032">
    <property type="protein sequence ID" value="GIJ49993.1"/>
    <property type="molecule type" value="Genomic_DNA"/>
</dbReference>
<dbReference type="Pfam" id="PF05592">
    <property type="entry name" value="Bac_rhamnosid"/>
    <property type="match status" value="1"/>
</dbReference>
<evidence type="ECO:0000313" key="9">
    <source>
        <dbReference type="EMBL" id="GIJ49993.1"/>
    </source>
</evidence>
<evidence type="ECO:0000259" key="8">
    <source>
        <dbReference type="Pfam" id="PF17390"/>
    </source>
</evidence>
<evidence type="ECO:0000313" key="10">
    <source>
        <dbReference type="Proteomes" id="UP000619260"/>
    </source>
</evidence>
<organism evidence="9 10">
    <name type="scientific">Virgisporangium aliadipatigenens</name>
    <dbReference type="NCBI Taxonomy" id="741659"/>
    <lineage>
        <taxon>Bacteria</taxon>
        <taxon>Bacillati</taxon>
        <taxon>Actinomycetota</taxon>
        <taxon>Actinomycetes</taxon>
        <taxon>Micromonosporales</taxon>
        <taxon>Micromonosporaceae</taxon>
        <taxon>Virgisporangium</taxon>
    </lineage>
</organism>
<evidence type="ECO:0000256" key="4">
    <source>
        <dbReference type="SAM" id="SignalP"/>
    </source>
</evidence>
<dbReference type="RefSeq" id="WP_203903445.1">
    <property type="nucleotide sequence ID" value="NZ_BOPF01000032.1"/>
</dbReference>
<dbReference type="InterPro" id="IPR013737">
    <property type="entry name" value="Bac_rhamnosid_N"/>
</dbReference>
<keyword evidence="3" id="KW-0378">Hydrolase</keyword>
<dbReference type="Gene3D" id="2.60.420.10">
    <property type="entry name" value="Maltose phosphorylase, domain 3"/>
    <property type="match status" value="1"/>
</dbReference>
<evidence type="ECO:0000259" key="6">
    <source>
        <dbReference type="Pfam" id="PF08531"/>
    </source>
</evidence>
<feature type="domain" description="Alpha-L-rhamnosidase C-terminal" evidence="8">
    <location>
        <begin position="1120"/>
        <end position="1186"/>
    </location>
</feature>
<dbReference type="GO" id="GO:0005975">
    <property type="term" value="P:carbohydrate metabolic process"/>
    <property type="evidence" value="ECO:0007669"/>
    <property type="project" value="InterPro"/>
</dbReference>
<dbReference type="InterPro" id="IPR008979">
    <property type="entry name" value="Galactose-bd-like_sf"/>
</dbReference>
<keyword evidence="10" id="KW-1185">Reference proteome</keyword>
<dbReference type="PANTHER" id="PTHR33307">
    <property type="entry name" value="ALPHA-RHAMNOSIDASE (EUROFUNG)"/>
    <property type="match status" value="1"/>
</dbReference>
<dbReference type="Pfam" id="PF25788">
    <property type="entry name" value="Ig_Rha78A_N"/>
    <property type="match status" value="1"/>
</dbReference>
<comment type="caution">
    <text evidence="9">The sequence shown here is derived from an EMBL/GenBank/DDBJ whole genome shotgun (WGS) entry which is preliminary data.</text>
</comment>
<name>A0A8J4DUF1_9ACTN</name>
<dbReference type="PROSITE" id="PS51318">
    <property type="entry name" value="TAT"/>
    <property type="match status" value="1"/>
</dbReference>
<dbReference type="InterPro" id="IPR008902">
    <property type="entry name" value="Rhamnosid_concanavalin"/>
</dbReference>
<evidence type="ECO:0000256" key="2">
    <source>
        <dbReference type="ARBA" id="ARBA00012652"/>
    </source>
</evidence>
<gene>
    <name evidence="9" type="ORF">Val02_68790</name>
</gene>
<dbReference type="InterPro" id="IPR035396">
    <property type="entry name" value="Bac_rhamnosid6H"/>
</dbReference>
<dbReference type="SUPFAM" id="SSF49785">
    <property type="entry name" value="Galactose-binding domain-like"/>
    <property type="match status" value="2"/>
</dbReference>
<dbReference type="InterPro" id="IPR016007">
    <property type="entry name" value="Alpha_rhamnosid"/>
</dbReference>
<feature type="domain" description="Alpha-L-rhamnosidase six-hairpin glycosidase" evidence="7">
    <location>
        <begin position="784"/>
        <end position="1118"/>
    </location>
</feature>
<dbReference type="InterPro" id="IPR008928">
    <property type="entry name" value="6-hairpin_glycosidase_sf"/>
</dbReference>
<dbReference type="GO" id="GO:0030596">
    <property type="term" value="F:alpha-L-rhamnosidase activity"/>
    <property type="evidence" value="ECO:0007669"/>
    <property type="project" value="UniProtKB-EC"/>
</dbReference>
<evidence type="ECO:0000259" key="7">
    <source>
        <dbReference type="Pfam" id="PF17389"/>
    </source>
</evidence>
<accession>A0A8J4DUF1</accession>
<proteinExistence type="predicted"/>
<dbReference type="SUPFAM" id="SSF48208">
    <property type="entry name" value="Six-hairpin glycosidases"/>
    <property type="match status" value="1"/>
</dbReference>
<feature type="domain" description="Bacterial alpha-L-rhamnosidase N-terminal" evidence="6">
    <location>
        <begin position="500"/>
        <end position="668"/>
    </location>
</feature>
<dbReference type="Proteomes" id="UP000619260">
    <property type="component" value="Unassembled WGS sequence"/>
</dbReference>
<dbReference type="EC" id="3.2.1.40" evidence="2"/>
<feature type="chain" id="PRO_5035325117" description="alpha-L-rhamnosidase" evidence="4">
    <location>
        <begin position="31"/>
        <end position="1213"/>
    </location>
</feature>
<dbReference type="Gene3D" id="2.60.120.260">
    <property type="entry name" value="Galactose-binding domain-like"/>
    <property type="match status" value="4"/>
</dbReference>
<dbReference type="Pfam" id="PF17389">
    <property type="entry name" value="Bac_rhamnosid6H"/>
    <property type="match status" value="1"/>
</dbReference>
<dbReference type="Pfam" id="PF08531">
    <property type="entry name" value="Bac_rhamnosid_N"/>
    <property type="match status" value="1"/>
</dbReference>
<keyword evidence="4" id="KW-0732">Signal</keyword>
<dbReference type="InterPro" id="IPR006311">
    <property type="entry name" value="TAT_signal"/>
</dbReference>
<sequence>MPSSRKPRRRALATAVLTLVALAPATPSHAAAPAAELVGAHWIWYPEGNPASSAPVAQRYLRRTFAVPAGTVTGASLVVTGDDTVDVWVNGRYLAGSKRVVDSWKQAVYVDLAAALKPGGNNTVALAARNSGGPAGVIGRVSIATTGGNVDLVTDSAWRAAQGVPENWAEPDLDDNGWAGAADLGGYGVAPWYADVLAPDPTVAAPVRATALTTERRTDPVGIDAAKPLFGWKLASDAVGQVQGAYQITVGTTTNATGVWDSGRVAADRSVDVPYGGPALAGNRTYHWRVRVWDAQGRAGEWSPVARFDTALSEPGAFIGRPSAVTLSGATWMWYPEGNPDSTAPVGTRYFRRSLTLPSVLSGRTTLVITGDDQADVWVNGVPVSQSPRMADSWKHASTVDITDRVRPGANTIAIAATNTSTSAAGVLARIVNNGTSVVTSDGGWKASQSGPSGWEQPGFNDSAWPAARAATTYGGGPWGDQVTWETEAPYVRKGFTLSKPIARARLMATALGLHETFVNGRRVSEERFAPGWTDYNERLQYRTYDVTGLLQQGTNAIAALIGNGWYAGTIAVVGARRYGPNPWYSARLVVEHPDGTGTVVATDGTWRAATGDIVSNDLYGGEQVDARYGIAGWNAAGFDDSSWGTVTVRSGPAPRLVAQVDPGVRVQQELRPVAITQPRPGVYVADLGQNFAGWNRLRVRGPAGTRVTLRHAEILNADGTIYTENLRAARATDAFTLAGTGADEVFEPRFTQHGYRYVEITGFPGTPTAENLTGLAAWTDGASTGSFSTGNALVNQVQHNILWGARSNLLTVPTDCPQRDERLGWTGDIAVFAQTSTFAFDVHGLLDKFSDDMQDAQRDNGAFTDVAPFVTAGEGQAGWGDAGVIVPYTLWQRYGDVRVIDESYPAMARWVEYLRSTADADLIRRRDTYGDWVSVEGDTDKHLISTAYFSWSARLVSRMAAATGRTADAARYGQLADQVATAFTNAYVAADGTLAGNRMTAYVLALSFELVPAARRQAVADRLVAKVNERGGHLSVGFLGVENLLPVLTETGHADVAYRILLQPDYPGWGYMNAHGATTIWERWDSIMPGGGLQTPIMNSFNHFAFGAVGDWMYRSIGGVAPAAPGYRRVLVAPKPGAGVPSAVTDLVTPYGQTRSDWRQEGNRFTLRIVVPPNVTATVRVPAGTVAVPPEAVAAGPSTYLVPSGSYTFTVN</sequence>
<feature type="signal peptide" evidence="4">
    <location>
        <begin position="1"/>
        <end position="30"/>
    </location>
</feature>
<evidence type="ECO:0000256" key="1">
    <source>
        <dbReference type="ARBA" id="ARBA00001445"/>
    </source>
</evidence>
<protein>
    <recommendedName>
        <fullName evidence="2">alpha-L-rhamnosidase</fullName>
        <ecNumber evidence="2">3.2.1.40</ecNumber>
    </recommendedName>
</protein>
<dbReference type="InterPro" id="IPR013783">
    <property type="entry name" value="Ig-like_fold"/>
</dbReference>
<dbReference type="InterPro" id="IPR035398">
    <property type="entry name" value="Bac_rhamnosid_C"/>
</dbReference>
<evidence type="ECO:0000259" key="5">
    <source>
        <dbReference type="Pfam" id="PF05592"/>
    </source>
</evidence>
<dbReference type="PANTHER" id="PTHR33307:SF6">
    <property type="entry name" value="ALPHA-RHAMNOSIDASE (EUROFUNG)-RELATED"/>
    <property type="match status" value="1"/>
</dbReference>
<evidence type="ECO:0000256" key="3">
    <source>
        <dbReference type="ARBA" id="ARBA00022801"/>
    </source>
</evidence>
<dbReference type="Pfam" id="PF17390">
    <property type="entry name" value="Bac_rhamnosid_C"/>
    <property type="match status" value="1"/>
</dbReference>
<dbReference type="InterPro" id="IPR012341">
    <property type="entry name" value="6hp_glycosidase-like_sf"/>
</dbReference>